<feature type="region of interest" description="Disordered" evidence="1">
    <location>
        <begin position="51"/>
        <end position="71"/>
    </location>
</feature>
<reference evidence="2" key="1">
    <citation type="submission" date="2019-11" db="EMBL/GenBank/DDBJ databases">
        <authorList>
            <person name="Feng L."/>
        </authorList>
    </citation>
    <scope>NUCLEOTIDE SEQUENCE</scope>
    <source>
        <strain evidence="2">ElentaLFYP107</strain>
    </source>
</reference>
<organism evidence="2">
    <name type="scientific">Eggerthella lenta</name>
    <name type="common">Eubacterium lentum</name>
    <dbReference type="NCBI Taxonomy" id="84112"/>
    <lineage>
        <taxon>Bacteria</taxon>
        <taxon>Bacillati</taxon>
        <taxon>Actinomycetota</taxon>
        <taxon>Coriobacteriia</taxon>
        <taxon>Eggerthellales</taxon>
        <taxon>Eggerthellaceae</taxon>
        <taxon>Eggerthella</taxon>
    </lineage>
</organism>
<feature type="compositionally biased region" description="Polar residues" evidence="1">
    <location>
        <begin position="54"/>
        <end position="71"/>
    </location>
</feature>
<evidence type="ECO:0000256" key="1">
    <source>
        <dbReference type="SAM" id="MobiDB-lite"/>
    </source>
</evidence>
<protein>
    <submittedName>
        <fullName evidence="2">Uncharacterized protein</fullName>
    </submittedName>
</protein>
<gene>
    <name evidence="2" type="ORF">ELLFYP107_00926</name>
</gene>
<proteinExistence type="predicted"/>
<evidence type="ECO:0000313" key="2">
    <source>
        <dbReference type="EMBL" id="VYU56072.1"/>
    </source>
</evidence>
<dbReference type="AlphaFoldDB" id="A0A6N3FUS4"/>
<dbReference type="EMBL" id="CACRTT010000032">
    <property type="protein sequence ID" value="VYU56072.1"/>
    <property type="molecule type" value="Genomic_DNA"/>
</dbReference>
<accession>A0A6N3FUS4</accession>
<name>A0A6N3FUS4_EGGLN</name>
<sequence length="71" mass="7474">MSSGCAALPAKKTTDAEDSCMRLTQSYHAFSSSAPAKAKISGLMECLPMPVESRQASSSPMTSRTFSLAAR</sequence>